<dbReference type="AlphaFoldDB" id="A0A1E5URL5"/>
<dbReference type="OrthoDB" id="691555at2759"/>
<comment type="caution">
    <text evidence="3">The sequence shown here is derived from an EMBL/GenBank/DDBJ whole genome shotgun (WGS) entry which is preliminary data.</text>
</comment>
<dbReference type="Pfam" id="PF03478">
    <property type="entry name" value="Beta-prop_KIB1-4"/>
    <property type="match status" value="1"/>
</dbReference>
<reference evidence="3 4" key="1">
    <citation type="submission" date="2016-09" db="EMBL/GenBank/DDBJ databases">
        <title>The draft genome of Dichanthelium oligosanthes: A C3 panicoid grass species.</title>
        <authorList>
            <person name="Studer A.J."/>
            <person name="Schnable J.C."/>
            <person name="Brutnell T.P."/>
        </authorList>
    </citation>
    <scope>NUCLEOTIDE SEQUENCE [LARGE SCALE GENOMIC DNA]</scope>
    <source>
        <strain evidence="4">cv. Kellogg 1175</strain>
        <tissue evidence="3">Leaf</tissue>
    </source>
</reference>
<organism evidence="3 4">
    <name type="scientific">Dichanthelium oligosanthes</name>
    <dbReference type="NCBI Taxonomy" id="888268"/>
    <lineage>
        <taxon>Eukaryota</taxon>
        <taxon>Viridiplantae</taxon>
        <taxon>Streptophyta</taxon>
        <taxon>Embryophyta</taxon>
        <taxon>Tracheophyta</taxon>
        <taxon>Spermatophyta</taxon>
        <taxon>Magnoliopsida</taxon>
        <taxon>Liliopsida</taxon>
        <taxon>Poales</taxon>
        <taxon>Poaceae</taxon>
        <taxon>PACMAD clade</taxon>
        <taxon>Panicoideae</taxon>
        <taxon>Panicodae</taxon>
        <taxon>Paniceae</taxon>
        <taxon>Dichantheliinae</taxon>
        <taxon>Dichanthelium</taxon>
    </lineage>
</organism>
<dbReference type="EMBL" id="LWDX02066439">
    <property type="protein sequence ID" value="OEL15539.1"/>
    <property type="molecule type" value="Genomic_DNA"/>
</dbReference>
<proteinExistence type="predicted"/>
<name>A0A1E5URL5_9POAL</name>
<feature type="region of interest" description="Disordered" evidence="1">
    <location>
        <begin position="29"/>
        <end position="52"/>
    </location>
</feature>
<gene>
    <name evidence="3" type="ORF">BAE44_0023442</name>
</gene>
<evidence type="ECO:0000313" key="4">
    <source>
        <dbReference type="Proteomes" id="UP000095767"/>
    </source>
</evidence>
<keyword evidence="4" id="KW-1185">Reference proteome</keyword>
<dbReference type="InterPro" id="IPR005174">
    <property type="entry name" value="KIB1-4_b-propeller"/>
</dbReference>
<dbReference type="PANTHER" id="PTHR33110:SF43">
    <property type="entry name" value="F-BOX DOMAIN-CONTAINING PROTEIN"/>
    <property type="match status" value="1"/>
</dbReference>
<feature type="compositionally biased region" description="Low complexity" evidence="1">
    <location>
        <begin position="29"/>
        <end position="44"/>
    </location>
</feature>
<evidence type="ECO:0000256" key="1">
    <source>
        <dbReference type="SAM" id="MobiDB-lite"/>
    </source>
</evidence>
<accession>A0A1E5URL5</accession>
<evidence type="ECO:0000313" key="3">
    <source>
        <dbReference type="EMBL" id="OEL15539.1"/>
    </source>
</evidence>
<feature type="domain" description="KIB1-4 beta-propeller" evidence="2">
    <location>
        <begin position="100"/>
        <end position="249"/>
    </location>
</feature>
<sequence>MNKGLGLRSLFKAHRFDDQSPSSVRLLNTAAQQPPAATPHPITAGRRRRGVQGWHKSKAHRRVCRAWRFAARQCRLPSPSPAPWLVLPGGDVISLPHGETFQLPEGVRFHGSCGEWLLLSWNDGSCFLMNPFTKATMSLPRMSSYSYYEEPVEVDEDDMDPDINHPGTWMDNMERGGEISVISLVVCTTRLIAAIAVVGSLGAIALCRTGAAAWSVSAHGEYRWLSHIVMFQGKLYALDNNTDDLEDLIAIEIVDEHDSDQPRVSRIEHLIEGAYLPRQPHSVRMHYSFTGLYLLPG</sequence>
<dbReference type="PANTHER" id="PTHR33110">
    <property type="entry name" value="F-BOX/KELCH-REPEAT PROTEIN-RELATED"/>
    <property type="match status" value="1"/>
</dbReference>
<dbReference type="Proteomes" id="UP000095767">
    <property type="component" value="Unassembled WGS sequence"/>
</dbReference>
<protein>
    <recommendedName>
        <fullName evidence="2">KIB1-4 beta-propeller domain-containing protein</fullName>
    </recommendedName>
</protein>
<evidence type="ECO:0000259" key="2">
    <source>
        <dbReference type="Pfam" id="PF03478"/>
    </source>
</evidence>